<gene>
    <name evidence="1" type="ORF">GPY51_22595</name>
</gene>
<protein>
    <recommendedName>
        <fullName evidence="3">DUF551 domain-containing protein</fullName>
    </recommendedName>
</protein>
<organism evidence="1 2">
    <name type="scientific">Photorhabdus laumondii subsp. laumondii</name>
    <name type="common">Photorhabdus luminescens subsp. laumondii</name>
    <dbReference type="NCBI Taxonomy" id="141679"/>
    <lineage>
        <taxon>Bacteria</taxon>
        <taxon>Pseudomonadati</taxon>
        <taxon>Pseudomonadota</taxon>
        <taxon>Gammaproteobacteria</taxon>
        <taxon>Enterobacterales</taxon>
        <taxon>Morganellaceae</taxon>
        <taxon>Photorhabdus</taxon>
    </lineage>
</organism>
<evidence type="ECO:0000313" key="2">
    <source>
        <dbReference type="Proteomes" id="UP000479300"/>
    </source>
</evidence>
<sequence>MSKINQTELAAAIVKEIARQDTNIEIEACQFIAIIKAANSVCGLFGNSVIEQQVIPWVSVNDRYPGDCGKLCLVRITYLSGLATNDYDWWDGDKREWMEHTNDEVTHWCYMDGIPAPTAEEKA</sequence>
<proteinExistence type="predicted"/>
<evidence type="ECO:0000313" key="1">
    <source>
        <dbReference type="EMBL" id="NDL41456.1"/>
    </source>
</evidence>
<dbReference type="EMBL" id="WSFA01000087">
    <property type="protein sequence ID" value="NDL41456.1"/>
    <property type="molecule type" value="Genomic_DNA"/>
</dbReference>
<evidence type="ECO:0008006" key="3">
    <source>
        <dbReference type="Google" id="ProtNLM"/>
    </source>
</evidence>
<name>A0A6L9JUY7_PHOLM</name>
<dbReference type="Proteomes" id="UP000479300">
    <property type="component" value="Unassembled WGS sequence"/>
</dbReference>
<dbReference type="AlphaFoldDB" id="A0A6L9JUY7"/>
<accession>A0A6L9JUY7</accession>
<dbReference type="RefSeq" id="WP_112871986.1">
    <property type="nucleotide sequence ID" value="NZ_CAWPHK010000091.1"/>
</dbReference>
<comment type="caution">
    <text evidence="1">The sequence shown here is derived from an EMBL/GenBank/DDBJ whole genome shotgun (WGS) entry which is preliminary data.</text>
</comment>
<reference evidence="1 2" key="1">
    <citation type="submission" date="2019-12" db="EMBL/GenBank/DDBJ databases">
        <title>Engineering Photorhabdus to improve their lethality against agricultural pests.</title>
        <authorList>
            <person name="Machado R.A.R."/>
        </authorList>
    </citation>
    <scope>NUCLEOTIDE SEQUENCE [LARGE SCALE GENOMIC DNA]</scope>
    <source>
        <strain evidence="1 2">EN01</strain>
    </source>
</reference>